<organism evidence="1 2">
    <name type="scientific">Seongchinamella sediminis</name>
    <dbReference type="NCBI Taxonomy" id="2283635"/>
    <lineage>
        <taxon>Bacteria</taxon>
        <taxon>Pseudomonadati</taxon>
        <taxon>Pseudomonadota</taxon>
        <taxon>Gammaproteobacteria</taxon>
        <taxon>Cellvibrionales</taxon>
        <taxon>Halieaceae</taxon>
        <taxon>Seongchinamella</taxon>
    </lineage>
</organism>
<dbReference type="Proteomes" id="UP000265509">
    <property type="component" value="Unassembled WGS sequence"/>
</dbReference>
<evidence type="ECO:0000313" key="2">
    <source>
        <dbReference type="Proteomes" id="UP000265509"/>
    </source>
</evidence>
<gene>
    <name evidence="1" type="ORF">DWB85_13820</name>
</gene>
<dbReference type="OrthoDB" id="6429934at2"/>
<accession>A0A3L7DX51</accession>
<dbReference type="RefSeq" id="WP_117955720.1">
    <property type="nucleotide sequence ID" value="NZ_QRAN01000015.1"/>
</dbReference>
<reference evidence="1 2" key="1">
    <citation type="submission" date="2018-07" db="EMBL/GenBank/DDBJ databases">
        <title>Halioglobus sp. genome submission.</title>
        <authorList>
            <person name="Ye M.-Q."/>
            <person name="Du Z.-J."/>
        </authorList>
    </citation>
    <scope>NUCLEOTIDE SEQUENCE [LARGE SCALE GENOMIC DNA]</scope>
    <source>
        <strain evidence="1 2">U0301</strain>
    </source>
</reference>
<dbReference type="EMBL" id="QRAN01000015">
    <property type="protein sequence ID" value="RLQ21160.1"/>
    <property type="molecule type" value="Genomic_DNA"/>
</dbReference>
<evidence type="ECO:0000313" key="1">
    <source>
        <dbReference type="EMBL" id="RLQ21160.1"/>
    </source>
</evidence>
<dbReference type="Pfam" id="PF08238">
    <property type="entry name" value="Sel1"/>
    <property type="match status" value="1"/>
</dbReference>
<dbReference type="SMART" id="SM00671">
    <property type="entry name" value="SEL1"/>
    <property type="match status" value="1"/>
</dbReference>
<proteinExistence type="predicted"/>
<keyword evidence="2" id="KW-1185">Reference proteome</keyword>
<evidence type="ECO:0008006" key="3">
    <source>
        <dbReference type="Google" id="ProtNLM"/>
    </source>
</evidence>
<dbReference type="SUPFAM" id="SSF81901">
    <property type="entry name" value="HCP-like"/>
    <property type="match status" value="1"/>
</dbReference>
<dbReference type="InterPro" id="IPR006597">
    <property type="entry name" value="Sel1-like"/>
</dbReference>
<dbReference type="InterPro" id="IPR011990">
    <property type="entry name" value="TPR-like_helical_dom_sf"/>
</dbReference>
<protein>
    <recommendedName>
        <fullName evidence="3">Sel1 repeat family protein</fullName>
    </recommendedName>
</protein>
<name>A0A3L7DX51_9GAMM</name>
<dbReference type="AlphaFoldDB" id="A0A3L7DX51"/>
<dbReference type="Gene3D" id="1.25.40.10">
    <property type="entry name" value="Tetratricopeptide repeat domain"/>
    <property type="match status" value="1"/>
</dbReference>
<comment type="caution">
    <text evidence="1">The sequence shown here is derived from an EMBL/GenBank/DDBJ whole genome shotgun (WGS) entry which is preliminary data.</text>
</comment>
<sequence length="114" mass="12983">MLYLIAITTALIVATALWLKARRQEPAALEAEPEPLHLGIKAYMREDYARAEPVLRHHAEAGELKAQQLLAKMYYSGHGVPRDRERYLYWLERAAAQGDRSAKARLKAARQQEA</sequence>